<sequence length="121" mass="13654">MQEGVDTTMNDMDKIPETMEAVEVRVAMMKQVGFPVEVDDVIKEAIKDGLQALLDEQMSGHYYTVHWDEDFKNLEVIGFGDEHVGDIAPEAGQLAWIDQFKANTDMFWFNLDAAVTKLAGR</sequence>
<organism evidence="1 2">
    <name type="scientific">Weissella kandleri</name>
    <dbReference type="NCBI Taxonomy" id="1616"/>
    <lineage>
        <taxon>Bacteria</taxon>
        <taxon>Bacillati</taxon>
        <taxon>Bacillota</taxon>
        <taxon>Bacilli</taxon>
        <taxon>Lactobacillales</taxon>
        <taxon>Lactobacillaceae</taxon>
        <taxon>Weissella</taxon>
    </lineage>
</organism>
<dbReference type="AlphaFoldDB" id="A0A0R2JB32"/>
<dbReference type="STRING" id="1616.IV73_GL001231"/>
<accession>A0A0R2JB32</accession>
<name>A0A0R2JB32_9LACO</name>
<evidence type="ECO:0000313" key="1">
    <source>
        <dbReference type="EMBL" id="KRN74495.1"/>
    </source>
</evidence>
<comment type="caution">
    <text evidence="1">The sequence shown here is derived from an EMBL/GenBank/DDBJ whole genome shotgun (WGS) entry which is preliminary data.</text>
</comment>
<proteinExistence type="predicted"/>
<keyword evidence="2" id="KW-1185">Reference proteome</keyword>
<gene>
    <name evidence="1" type="ORF">IV73_GL001231</name>
</gene>
<dbReference type="PATRIC" id="fig|1616.3.peg.1264"/>
<dbReference type="Proteomes" id="UP000051655">
    <property type="component" value="Unassembled WGS sequence"/>
</dbReference>
<evidence type="ECO:0000313" key="2">
    <source>
        <dbReference type="Proteomes" id="UP000051655"/>
    </source>
</evidence>
<protein>
    <submittedName>
        <fullName evidence="1">Uncharacterized protein</fullName>
    </submittedName>
</protein>
<dbReference type="EMBL" id="JQBP01000008">
    <property type="protein sequence ID" value="KRN74495.1"/>
    <property type="molecule type" value="Genomic_DNA"/>
</dbReference>
<reference evidence="1 2" key="1">
    <citation type="journal article" date="2015" name="Genome Announc.">
        <title>Expanding the biotechnology potential of lactobacilli through comparative genomics of 213 strains and associated genera.</title>
        <authorList>
            <person name="Sun Z."/>
            <person name="Harris H.M."/>
            <person name="McCann A."/>
            <person name="Guo C."/>
            <person name="Argimon S."/>
            <person name="Zhang W."/>
            <person name="Yang X."/>
            <person name="Jeffery I.B."/>
            <person name="Cooney J.C."/>
            <person name="Kagawa T.F."/>
            <person name="Liu W."/>
            <person name="Song Y."/>
            <person name="Salvetti E."/>
            <person name="Wrobel A."/>
            <person name="Rasinkangas P."/>
            <person name="Parkhill J."/>
            <person name="Rea M.C."/>
            <person name="O'Sullivan O."/>
            <person name="Ritari J."/>
            <person name="Douillard F.P."/>
            <person name="Paul Ross R."/>
            <person name="Yang R."/>
            <person name="Briner A.E."/>
            <person name="Felis G.E."/>
            <person name="de Vos W.M."/>
            <person name="Barrangou R."/>
            <person name="Klaenhammer T.R."/>
            <person name="Caufield P.W."/>
            <person name="Cui Y."/>
            <person name="Zhang H."/>
            <person name="O'Toole P.W."/>
        </authorList>
    </citation>
    <scope>NUCLEOTIDE SEQUENCE [LARGE SCALE GENOMIC DNA]</scope>
    <source>
        <strain evidence="1 2">DSM 20593</strain>
    </source>
</reference>